<protein>
    <recommendedName>
        <fullName evidence="2">PiggyBac transposable element-derived protein domain-containing protein</fullName>
    </recommendedName>
</protein>
<dbReference type="InterPro" id="IPR029526">
    <property type="entry name" value="PGBD"/>
</dbReference>
<reference evidence="3" key="1">
    <citation type="submission" date="2022-03" db="EMBL/GenBank/DDBJ databases">
        <authorList>
            <person name="Tunstrom K."/>
        </authorList>
    </citation>
    <scope>NUCLEOTIDE SEQUENCE</scope>
</reference>
<organism evidence="3 4">
    <name type="scientific">Euphydryas editha</name>
    <name type="common">Edith's checkerspot</name>
    <dbReference type="NCBI Taxonomy" id="104508"/>
    <lineage>
        <taxon>Eukaryota</taxon>
        <taxon>Metazoa</taxon>
        <taxon>Ecdysozoa</taxon>
        <taxon>Arthropoda</taxon>
        <taxon>Hexapoda</taxon>
        <taxon>Insecta</taxon>
        <taxon>Pterygota</taxon>
        <taxon>Neoptera</taxon>
        <taxon>Endopterygota</taxon>
        <taxon>Lepidoptera</taxon>
        <taxon>Glossata</taxon>
        <taxon>Ditrysia</taxon>
        <taxon>Papilionoidea</taxon>
        <taxon>Nymphalidae</taxon>
        <taxon>Nymphalinae</taxon>
        <taxon>Euphydryas</taxon>
    </lineage>
</organism>
<proteinExistence type="predicted"/>
<feature type="compositionally biased region" description="Acidic residues" evidence="1">
    <location>
        <begin position="29"/>
        <end position="49"/>
    </location>
</feature>
<feature type="domain" description="PiggyBac transposable element-derived protein" evidence="2">
    <location>
        <begin position="134"/>
        <end position="487"/>
    </location>
</feature>
<accession>A0AAU9VEB4</accession>
<evidence type="ECO:0000313" key="4">
    <source>
        <dbReference type="Proteomes" id="UP001153954"/>
    </source>
</evidence>
<keyword evidence="4" id="KW-1185">Reference proteome</keyword>
<sequence length="618" mass="70136">MSSLQEDEIINLLQQELTGGALDDSSASETEDFMVEDDVQSDENYEPSDSEERHVSPPLDLTTEVERGSPVISNTAPSETTQSSIIQLPQRNVRGKNRYVWATAKGNTSTRTSVRNIVRTSRGPTRSCRGITDEVSCFEKFFTVEIFEEIVKWTNVEISVKRAMYKNVTPTQGDTNILEIKALVGVLILSAALKDNHLTSDELFNSNYCGYGYVATMSRERFDFLVRCLRFDDRDLRLQRTQSDPFTPIRVIWNILISQCRNNYTPGTNVTIDEQLLGFRGRCKFRMYIQNKPAKYGIKIEMMCDSGTYYMVDAIPYLGKGTNTGDLPLGEYFVKELTRAIYGTNRNVTTDNWFTSVPLAKSLQLEPYKLTLVGTLRGNKREIPEELRNSRTRPVGSSIFCYDGPLTLLSFKPKPSKVIYLLSSCDEDGTVNPNSKKPHMIEFYNSTKGGVDSFDQMCSNMSTSRKTSRWPMCVFYGMINIASINSYIIHCHNLLIAGQKPIARKDFMKNLHFQLVEPWLKVRLAKITMPTHVKEKISSVLSMRPSTSQDRQSSPRLQGHDTREEPSTSSSGENRKRKTCGKCHYKKKRMTKSMCSNCKVAICGEHKVDFCVTCAKEK</sequence>
<evidence type="ECO:0000313" key="3">
    <source>
        <dbReference type="EMBL" id="CAH2108784.1"/>
    </source>
</evidence>
<comment type="caution">
    <text evidence="3">The sequence shown here is derived from an EMBL/GenBank/DDBJ whole genome shotgun (WGS) entry which is preliminary data.</text>
</comment>
<dbReference type="EMBL" id="CAKOGL010000036">
    <property type="protein sequence ID" value="CAH2108784.1"/>
    <property type="molecule type" value="Genomic_DNA"/>
</dbReference>
<evidence type="ECO:0000256" key="1">
    <source>
        <dbReference type="SAM" id="MobiDB-lite"/>
    </source>
</evidence>
<evidence type="ECO:0000259" key="2">
    <source>
        <dbReference type="Pfam" id="PF13843"/>
    </source>
</evidence>
<dbReference type="PANTHER" id="PTHR46599:SF6">
    <property type="entry name" value="DUAL SPECIFICITY PHOSPHATASE 26"/>
    <property type="match status" value="1"/>
</dbReference>
<feature type="region of interest" description="Disordered" evidence="1">
    <location>
        <begin position="538"/>
        <end position="577"/>
    </location>
</feature>
<name>A0AAU9VEB4_EUPED</name>
<gene>
    <name evidence="3" type="ORF">EEDITHA_LOCUS22690</name>
</gene>
<feature type="compositionally biased region" description="Polar residues" evidence="1">
    <location>
        <begin position="539"/>
        <end position="556"/>
    </location>
</feature>
<dbReference type="AlphaFoldDB" id="A0AAU9VEB4"/>
<dbReference type="Pfam" id="PF13843">
    <property type="entry name" value="DDE_Tnp_1_7"/>
    <property type="match status" value="1"/>
</dbReference>
<dbReference type="Proteomes" id="UP001153954">
    <property type="component" value="Unassembled WGS sequence"/>
</dbReference>
<feature type="region of interest" description="Disordered" evidence="1">
    <location>
        <begin position="19"/>
        <end position="61"/>
    </location>
</feature>
<dbReference type="PANTHER" id="PTHR46599">
    <property type="entry name" value="PIGGYBAC TRANSPOSABLE ELEMENT-DERIVED PROTEIN 4"/>
    <property type="match status" value="1"/>
</dbReference>